<dbReference type="Proteomes" id="UP000823775">
    <property type="component" value="Unassembled WGS sequence"/>
</dbReference>
<dbReference type="PANTHER" id="PTHR34206:SF1">
    <property type="entry name" value="OS10G0390701 PROTEIN"/>
    <property type="match status" value="1"/>
</dbReference>
<sequence>MAVRHSPFAATLIWQSSSTKRETRPAQRVLLVCASDQNISIKATTNCTALQIRSTSSQKLKVFEDESTGIVCYRDENGEITCEGYDEGPRYCQQFPRFSSNSRDEEIIELLHRCWLYVADSADFN</sequence>
<organism evidence="1 2">
    <name type="scientific">Datura stramonium</name>
    <name type="common">Jimsonweed</name>
    <name type="synonym">Common thornapple</name>
    <dbReference type="NCBI Taxonomy" id="4076"/>
    <lineage>
        <taxon>Eukaryota</taxon>
        <taxon>Viridiplantae</taxon>
        <taxon>Streptophyta</taxon>
        <taxon>Embryophyta</taxon>
        <taxon>Tracheophyta</taxon>
        <taxon>Spermatophyta</taxon>
        <taxon>Magnoliopsida</taxon>
        <taxon>eudicotyledons</taxon>
        <taxon>Gunneridae</taxon>
        <taxon>Pentapetalae</taxon>
        <taxon>asterids</taxon>
        <taxon>lamiids</taxon>
        <taxon>Solanales</taxon>
        <taxon>Solanaceae</taxon>
        <taxon>Solanoideae</taxon>
        <taxon>Datureae</taxon>
        <taxon>Datura</taxon>
    </lineage>
</organism>
<proteinExistence type="predicted"/>
<dbReference type="EMBL" id="JACEIK010005210">
    <property type="protein sequence ID" value="MCE0480973.1"/>
    <property type="molecule type" value="Genomic_DNA"/>
</dbReference>
<comment type="caution">
    <text evidence="1">The sequence shown here is derived from an EMBL/GenBank/DDBJ whole genome shotgun (WGS) entry which is preliminary data.</text>
</comment>
<dbReference type="PANTHER" id="PTHR34206">
    <property type="entry name" value="OS06G0193300 PROTEIN"/>
    <property type="match status" value="1"/>
</dbReference>
<name>A0ABS8VNJ2_DATST</name>
<reference evidence="1 2" key="1">
    <citation type="journal article" date="2021" name="BMC Genomics">
        <title>Datura genome reveals duplications of psychoactive alkaloid biosynthetic genes and high mutation rate following tissue culture.</title>
        <authorList>
            <person name="Rajewski A."/>
            <person name="Carter-House D."/>
            <person name="Stajich J."/>
            <person name="Litt A."/>
        </authorList>
    </citation>
    <scope>NUCLEOTIDE SEQUENCE [LARGE SCALE GENOMIC DNA]</scope>
    <source>
        <strain evidence="1">AR-01</strain>
    </source>
</reference>
<accession>A0ABS8VNJ2</accession>
<protein>
    <submittedName>
        <fullName evidence="1">Uncharacterized protein</fullName>
    </submittedName>
</protein>
<evidence type="ECO:0000313" key="2">
    <source>
        <dbReference type="Proteomes" id="UP000823775"/>
    </source>
</evidence>
<evidence type="ECO:0000313" key="1">
    <source>
        <dbReference type="EMBL" id="MCE0480973.1"/>
    </source>
</evidence>
<gene>
    <name evidence="1" type="ORF">HAX54_038294</name>
</gene>
<keyword evidence="2" id="KW-1185">Reference proteome</keyword>